<reference evidence="1" key="1">
    <citation type="submission" date="2021-10" db="EMBL/GenBank/DDBJ databases">
        <title>Tropical sea cucumber genome reveals ecological adaptation and Cuvierian tubules defense mechanism.</title>
        <authorList>
            <person name="Chen T."/>
        </authorList>
    </citation>
    <scope>NUCLEOTIDE SEQUENCE</scope>
    <source>
        <strain evidence="1">Nanhai2018</strain>
        <tissue evidence="1">Muscle</tissue>
    </source>
</reference>
<keyword evidence="2" id="KW-1185">Reference proteome</keyword>
<gene>
    <name evidence="1" type="ORF">HOLleu_31595</name>
</gene>
<comment type="caution">
    <text evidence="1">The sequence shown here is derived from an EMBL/GenBank/DDBJ whole genome shotgun (WGS) entry which is preliminary data.</text>
</comment>
<evidence type="ECO:0000313" key="2">
    <source>
        <dbReference type="Proteomes" id="UP001152320"/>
    </source>
</evidence>
<dbReference type="AlphaFoldDB" id="A0A9Q1BIF3"/>
<proteinExistence type="predicted"/>
<dbReference type="Proteomes" id="UP001152320">
    <property type="component" value="Chromosome 16"/>
</dbReference>
<evidence type="ECO:0000313" key="1">
    <source>
        <dbReference type="EMBL" id="KAJ8026687.1"/>
    </source>
</evidence>
<sequence>MTPIILNQKFDSFTSVLIALHWLPVPQCIKFKVLFLVFKAYDKQSPPIFCTCVPTQ</sequence>
<name>A0A9Q1BIF3_HOLLE</name>
<organism evidence="1 2">
    <name type="scientific">Holothuria leucospilota</name>
    <name type="common">Black long sea cucumber</name>
    <name type="synonym">Mertensiothuria leucospilota</name>
    <dbReference type="NCBI Taxonomy" id="206669"/>
    <lineage>
        <taxon>Eukaryota</taxon>
        <taxon>Metazoa</taxon>
        <taxon>Echinodermata</taxon>
        <taxon>Eleutherozoa</taxon>
        <taxon>Echinozoa</taxon>
        <taxon>Holothuroidea</taxon>
        <taxon>Aspidochirotacea</taxon>
        <taxon>Aspidochirotida</taxon>
        <taxon>Holothuriidae</taxon>
        <taxon>Holothuria</taxon>
    </lineage>
</organism>
<dbReference type="EMBL" id="JAIZAY010000016">
    <property type="protein sequence ID" value="KAJ8026687.1"/>
    <property type="molecule type" value="Genomic_DNA"/>
</dbReference>
<protein>
    <submittedName>
        <fullName evidence="1">Uncharacterized protein</fullName>
    </submittedName>
</protein>
<accession>A0A9Q1BIF3</accession>